<name>A0A7U3ZRI2_RUNSL</name>
<evidence type="ECO:0000313" key="6">
    <source>
        <dbReference type="Proteomes" id="UP000000493"/>
    </source>
</evidence>
<dbReference type="Proteomes" id="UP000000493">
    <property type="component" value="Plasmid pRUNSL02"/>
</dbReference>
<dbReference type="PANTHER" id="PTHR37419">
    <property type="entry name" value="SERINE/THREONINE-PROTEIN KINASE TOXIN HIPA"/>
    <property type="match status" value="1"/>
</dbReference>
<dbReference type="PANTHER" id="PTHR37419:SF1">
    <property type="entry name" value="SERINE_THREONINE-PROTEIN KINASE TOXIN HIPA"/>
    <property type="match status" value="1"/>
</dbReference>
<dbReference type="RefSeq" id="WP_013931223.1">
    <property type="nucleotide sequence ID" value="NC_015704.1"/>
</dbReference>
<keyword evidence="3" id="KW-0418">Kinase</keyword>
<keyword evidence="6" id="KW-1185">Reference proteome</keyword>
<keyword evidence="2" id="KW-0808">Transferase</keyword>
<geneLocation type="plasmid" evidence="5 6">
    <name>pRUNSL02</name>
</geneLocation>
<dbReference type="GO" id="GO:0005829">
    <property type="term" value="C:cytosol"/>
    <property type="evidence" value="ECO:0007669"/>
    <property type="project" value="TreeGrafter"/>
</dbReference>
<accession>A0A7U3ZRI2</accession>
<dbReference type="InterPro" id="IPR052028">
    <property type="entry name" value="HipA_Ser/Thr_kinase"/>
</dbReference>
<dbReference type="KEGG" id="rsi:Runsl_5904"/>
<dbReference type="EMBL" id="CP002861">
    <property type="protein sequence ID" value="AEI52041.1"/>
    <property type="molecule type" value="Genomic_DNA"/>
</dbReference>
<evidence type="ECO:0000259" key="4">
    <source>
        <dbReference type="Pfam" id="PF07804"/>
    </source>
</evidence>
<dbReference type="InterPro" id="IPR012893">
    <property type="entry name" value="HipA-like_C"/>
</dbReference>
<reference evidence="5 6" key="2">
    <citation type="journal article" date="2012" name="Stand. Genomic Sci.">
        <title>Complete genome sequence of the aquatic bacterium Runella slithyformis type strain (LSU 4(T)).</title>
        <authorList>
            <person name="Copeland A."/>
            <person name="Zhang X."/>
            <person name="Misra M."/>
            <person name="Lapidus A."/>
            <person name="Nolan M."/>
            <person name="Lucas S."/>
            <person name="Deshpande S."/>
            <person name="Cheng J.F."/>
            <person name="Tapia R."/>
            <person name="Goodwin L.A."/>
            <person name="Pitluck S."/>
            <person name="Liolios K."/>
            <person name="Pagani I."/>
            <person name="Ivanova N."/>
            <person name="Mikhailova N."/>
            <person name="Pati A."/>
            <person name="Chen A."/>
            <person name="Palaniappan K."/>
            <person name="Land M."/>
            <person name="Hauser L."/>
            <person name="Pan C."/>
            <person name="Jeffries C.D."/>
            <person name="Detter J.C."/>
            <person name="Brambilla E.M."/>
            <person name="Rohde M."/>
            <person name="Djao O.D."/>
            <person name="Goker M."/>
            <person name="Sikorski J."/>
            <person name="Tindall B.J."/>
            <person name="Woyke T."/>
            <person name="Bristow J."/>
            <person name="Eisen J.A."/>
            <person name="Markowitz V."/>
            <person name="Hugenholtz P."/>
            <person name="Kyrpides N.C."/>
            <person name="Klenk H.P."/>
            <person name="Mavromatis K."/>
        </authorList>
    </citation>
    <scope>NUCLEOTIDE SEQUENCE [LARGE SCALE GENOMIC DNA]</scope>
    <source>
        <strain evidence="6">ATCC 29530 / DSM 19594 / LMG 11500 / NCIMB 11436 / LSU 4</strain>
    </source>
</reference>
<comment type="similarity">
    <text evidence="1">Belongs to the HipA Ser/Thr kinase family.</text>
</comment>
<organism evidence="5 6">
    <name type="scientific">Runella slithyformis (strain ATCC 29530 / DSM 19594 / LMG 11500 / NCIMB 11436 / LSU 4)</name>
    <dbReference type="NCBI Taxonomy" id="761193"/>
    <lineage>
        <taxon>Bacteria</taxon>
        <taxon>Pseudomonadati</taxon>
        <taxon>Bacteroidota</taxon>
        <taxon>Cytophagia</taxon>
        <taxon>Cytophagales</taxon>
        <taxon>Spirosomataceae</taxon>
        <taxon>Runella</taxon>
    </lineage>
</organism>
<reference evidence="6" key="1">
    <citation type="submission" date="2011-06" db="EMBL/GenBank/DDBJ databases">
        <title>The complete genome of plasmid 2 of Runella slithyformis DSM 19594.</title>
        <authorList>
            <consortium name="US DOE Joint Genome Institute (JGI-PGF)"/>
            <person name="Lucas S."/>
            <person name="Han J."/>
            <person name="Lapidus A."/>
            <person name="Bruce D."/>
            <person name="Goodwin L."/>
            <person name="Pitluck S."/>
            <person name="Peters L."/>
            <person name="Kyrpides N."/>
            <person name="Mavromatis K."/>
            <person name="Ivanova N."/>
            <person name="Ovchinnikova G."/>
            <person name="Zhang X."/>
            <person name="Misra M."/>
            <person name="Detter J.C."/>
            <person name="Tapia R."/>
            <person name="Han C."/>
            <person name="Land M."/>
            <person name="Hauser L."/>
            <person name="Markowitz V."/>
            <person name="Cheng J.-F."/>
            <person name="Hugenholtz P."/>
            <person name="Woyke T."/>
            <person name="Wu D."/>
            <person name="Tindall B."/>
            <person name="Faehrich R."/>
            <person name="Brambilla E."/>
            <person name="Klenk H.-P."/>
            <person name="Eisen J.A."/>
        </authorList>
    </citation>
    <scope>NUCLEOTIDE SEQUENCE [LARGE SCALE GENOMIC DNA]</scope>
    <source>
        <strain evidence="6">ATCC 29530 / DSM 19594 / LMG 11500 / NCIMB 11436 / LSU 4</strain>
        <plasmid evidence="6">pRUNSL02</plasmid>
    </source>
</reference>
<sequence>MNQRCLYCYQPLSEQEQDFHTKCCKNFFGTTIPPTLNLGAADLREMARRLIIRSVAVTGVQPKLSLDLEKVDAQTSRLTVVGLWGNYILKPPTDHFESLPENEDLTMKLAALCGIKTAEHTLIRLQSGNLAYLTKRFDRQKDKKIHMEDLCQLTETLTEHKYRGSLEKVGKTIRTYATNKGLDALALFELVVFCFLTGNADMHLKNFSLIRYDDGEVSLSPAYDLVSTKLAMPEDLEESALTINGKKNRLRRADFDELATKLGIPTKSSERVYAKFAKKQTAMIDLIQVSFLSNTMKEKYIALLVNSIGKLK</sequence>
<protein>
    <submittedName>
        <fullName evidence="5">HipA domain protein</fullName>
    </submittedName>
</protein>
<dbReference type="Gene3D" id="1.10.1070.20">
    <property type="match status" value="1"/>
</dbReference>
<feature type="domain" description="HipA-like C-terminal" evidence="4">
    <location>
        <begin position="56"/>
        <end position="279"/>
    </location>
</feature>
<gene>
    <name evidence="5" type="ordered locus">Runsl_5904</name>
</gene>
<evidence type="ECO:0000256" key="2">
    <source>
        <dbReference type="ARBA" id="ARBA00022679"/>
    </source>
</evidence>
<dbReference type="GO" id="GO:0004674">
    <property type="term" value="F:protein serine/threonine kinase activity"/>
    <property type="evidence" value="ECO:0007669"/>
    <property type="project" value="TreeGrafter"/>
</dbReference>
<evidence type="ECO:0000256" key="1">
    <source>
        <dbReference type="ARBA" id="ARBA00010164"/>
    </source>
</evidence>
<proteinExistence type="inferred from homology"/>
<evidence type="ECO:0000313" key="5">
    <source>
        <dbReference type="EMBL" id="AEI52041.1"/>
    </source>
</evidence>
<dbReference type="Pfam" id="PF07804">
    <property type="entry name" value="HipA_C"/>
    <property type="match status" value="1"/>
</dbReference>
<evidence type="ECO:0000256" key="3">
    <source>
        <dbReference type="ARBA" id="ARBA00022777"/>
    </source>
</evidence>
<dbReference type="AlphaFoldDB" id="A0A7U3ZRI2"/>
<keyword evidence="5" id="KW-0614">Plasmid</keyword>